<dbReference type="Gene3D" id="2.60.40.10">
    <property type="entry name" value="Immunoglobulins"/>
    <property type="match status" value="7"/>
</dbReference>
<dbReference type="SUPFAM" id="SSF48726">
    <property type="entry name" value="Immunoglobulin"/>
    <property type="match status" value="5"/>
</dbReference>
<gene>
    <name evidence="2" type="primary">Ttn_1</name>
    <name evidence="2" type="ORF">Anas_01007</name>
</gene>
<dbReference type="Pfam" id="PF13927">
    <property type="entry name" value="Ig_3"/>
    <property type="match status" value="2"/>
</dbReference>
<feature type="domain" description="Ig-like" evidence="1">
    <location>
        <begin position="513"/>
        <end position="598"/>
    </location>
</feature>
<keyword evidence="3" id="KW-1185">Reference proteome</keyword>
<dbReference type="Pfam" id="PF07679">
    <property type="entry name" value="I-set"/>
    <property type="match status" value="1"/>
</dbReference>
<dbReference type="Pfam" id="PF13895">
    <property type="entry name" value="Ig_2"/>
    <property type="match status" value="1"/>
</dbReference>
<proteinExistence type="predicted"/>
<feature type="domain" description="Ig-like" evidence="1">
    <location>
        <begin position="427"/>
        <end position="505"/>
    </location>
</feature>
<dbReference type="InterPro" id="IPR003598">
    <property type="entry name" value="Ig_sub2"/>
</dbReference>
<evidence type="ECO:0000313" key="3">
    <source>
        <dbReference type="Proteomes" id="UP000326759"/>
    </source>
</evidence>
<dbReference type="Proteomes" id="UP000326759">
    <property type="component" value="Unassembled WGS sequence"/>
</dbReference>
<sequence>MEDGTFETQSRLTFIGTRYENEVQFVCEASNEILKKKDLPPISHSVTIDVQCTCPNCYCAPENMTLNESMDFILFCHYSANPSQLTHVYWYLDGHQLDVAGRPDKYRNGNVQHPSLFVVNASADDMGEYTCRVANQVGPSEVTNSAYVNVQYPPEVVVLAEPEGPFSEDTKPNVTLYCDVIKAHPDTLTRVRWFSNGTLLKELPECVDNSTALYDSQSELCNVDPSRLLLEYVMREFHGNYSCEGMNAAGWGERSSPVPVVVNYRPGQAMIEYYPEVVIKDQPVTLTCNSLDSGRPEASTFRWTRNSHLVPDVTTRDWKIDSASLETKANFTCVPINSEGEGGMASMVINVLARPTFITRLPTYHGALMSADEVSLTCHVECSPNCSIAWLKDNMPLENDTHYSVKNVHLPADFASGQYENKSRDPPEGITISTKRLQVKEDELPSKIKCSAWSYPEPSYYWVHNGETVITGSSILNLDYPIKRNQAGEYECVAENRHGKQKAITVLDVLFKPECKIDRHDTTVGETAALLLICRAYANPQDVSFRWRLGNETLSDSIEVSGLESRLTLEASPSALGTYYCYVNNTVGESIPCEIDVTG</sequence>
<dbReference type="PANTHER" id="PTHR23278">
    <property type="entry name" value="SIDESTEP PROTEIN"/>
    <property type="match status" value="1"/>
</dbReference>
<dbReference type="SMART" id="SM00408">
    <property type="entry name" value="IGc2"/>
    <property type="match status" value="4"/>
</dbReference>
<dbReference type="AlphaFoldDB" id="A0A5N5TP39"/>
<feature type="domain" description="Ig-like" evidence="1">
    <location>
        <begin position="266"/>
        <end position="350"/>
    </location>
</feature>
<dbReference type="InterPro" id="IPR007110">
    <property type="entry name" value="Ig-like_dom"/>
</dbReference>
<protein>
    <submittedName>
        <fullName evidence="2">Titin</fullName>
    </submittedName>
</protein>
<organism evidence="2 3">
    <name type="scientific">Armadillidium nasatum</name>
    <dbReference type="NCBI Taxonomy" id="96803"/>
    <lineage>
        <taxon>Eukaryota</taxon>
        <taxon>Metazoa</taxon>
        <taxon>Ecdysozoa</taxon>
        <taxon>Arthropoda</taxon>
        <taxon>Crustacea</taxon>
        <taxon>Multicrustacea</taxon>
        <taxon>Malacostraca</taxon>
        <taxon>Eumalacostraca</taxon>
        <taxon>Peracarida</taxon>
        <taxon>Isopoda</taxon>
        <taxon>Oniscidea</taxon>
        <taxon>Crinocheta</taxon>
        <taxon>Armadillidiidae</taxon>
        <taxon>Armadillidium</taxon>
    </lineage>
</organism>
<dbReference type="PANTHER" id="PTHR23278:SF32">
    <property type="entry name" value="NEUROMUSCULIN, ISOFORM E"/>
    <property type="match status" value="1"/>
</dbReference>
<reference evidence="2 3" key="1">
    <citation type="journal article" date="2019" name="PLoS Biol.">
        <title>Sex chromosomes control vertical transmission of feminizing Wolbachia symbionts in an isopod.</title>
        <authorList>
            <person name="Becking T."/>
            <person name="Chebbi M.A."/>
            <person name="Giraud I."/>
            <person name="Moumen B."/>
            <person name="Laverre T."/>
            <person name="Caubet Y."/>
            <person name="Peccoud J."/>
            <person name="Gilbert C."/>
            <person name="Cordaux R."/>
        </authorList>
    </citation>
    <scope>NUCLEOTIDE SEQUENCE [LARGE SCALE GENOMIC DNA]</scope>
    <source>
        <strain evidence="2">ANa2</strain>
        <tissue evidence="2">Whole body excluding digestive tract and cuticle</tissue>
    </source>
</reference>
<dbReference type="InterPro" id="IPR036179">
    <property type="entry name" value="Ig-like_dom_sf"/>
</dbReference>
<name>A0A5N5TP39_9CRUS</name>
<evidence type="ECO:0000259" key="1">
    <source>
        <dbReference type="PROSITE" id="PS50835"/>
    </source>
</evidence>
<dbReference type="InterPro" id="IPR003599">
    <property type="entry name" value="Ig_sub"/>
</dbReference>
<dbReference type="SMART" id="SM00409">
    <property type="entry name" value="IG"/>
    <property type="match status" value="5"/>
</dbReference>
<evidence type="ECO:0000313" key="2">
    <source>
        <dbReference type="EMBL" id="KAB7507944.1"/>
    </source>
</evidence>
<dbReference type="EMBL" id="SEYY01000134">
    <property type="protein sequence ID" value="KAB7507944.1"/>
    <property type="molecule type" value="Genomic_DNA"/>
</dbReference>
<dbReference type="CDD" id="cd00096">
    <property type="entry name" value="Ig"/>
    <property type="match status" value="1"/>
</dbReference>
<accession>A0A5N5TP39</accession>
<comment type="caution">
    <text evidence="2">The sequence shown here is derived from an EMBL/GenBank/DDBJ whole genome shotgun (WGS) entry which is preliminary data.</text>
</comment>
<feature type="domain" description="Ig-like" evidence="1">
    <location>
        <begin position="154"/>
        <end position="259"/>
    </location>
</feature>
<dbReference type="InterPro" id="IPR013098">
    <property type="entry name" value="Ig_I-set"/>
</dbReference>
<dbReference type="PROSITE" id="PS50835">
    <property type="entry name" value="IG_LIKE"/>
    <property type="match status" value="5"/>
</dbReference>
<dbReference type="InterPro" id="IPR013783">
    <property type="entry name" value="Ig-like_fold"/>
</dbReference>
<dbReference type="OrthoDB" id="6380236at2759"/>
<feature type="domain" description="Ig-like" evidence="1">
    <location>
        <begin position="55"/>
        <end position="149"/>
    </location>
</feature>